<feature type="coiled-coil region" evidence="1">
    <location>
        <begin position="420"/>
        <end position="447"/>
    </location>
</feature>
<reference evidence="2" key="2">
    <citation type="submission" date="2021-08" db="EMBL/GenBank/DDBJ databases">
        <authorList>
            <person name="Gostincar C."/>
            <person name="Sun X."/>
            <person name="Song Z."/>
            <person name="Gunde-Cimerman N."/>
        </authorList>
    </citation>
    <scope>NUCLEOTIDE SEQUENCE</scope>
    <source>
        <strain evidence="2">EXF-9911</strain>
    </source>
</reference>
<dbReference type="EMBL" id="JAHFXF010000021">
    <property type="protein sequence ID" value="KAG9700136.1"/>
    <property type="molecule type" value="Genomic_DNA"/>
</dbReference>
<feature type="non-terminal residue" evidence="2">
    <location>
        <position position="1"/>
    </location>
</feature>
<evidence type="ECO:0000313" key="2">
    <source>
        <dbReference type="EMBL" id="KAG9700136.1"/>
    </source>
</evidence>
<sequence>MIHRAGTKHRLNSRKFPIDLTEDSDESPEDALDARLATEIDASIAKLVANEESRTATAKFYELSIEDLNLMLEAAQEVANDIPVPTPDSKWRPPALDILQQPLQGTSISQRPDGLNIYIDALKKDKTTIHLVRSLVEKYKSGTKQEIDNAALTASFAEILFLTHTPVLVGVLEGNLAQKYFSDVKTRCVLDFLAHESAASRVQPGIYCNSIGHVDTGEFLTLEEALQVIDMMKKYNNNTDLELVQRVNNVHNNKSGRRKQGYSRTDRARRQTRSFLSAFDARIKNIASKDHDPSRPIPVSLHEYGYGIDVEKRLQDHGRHYKSNYIMNLFESCCKLLFENKFKLHQFVVFLLHRPYQACTAEVLFHLIGQGFITDGAGFSHWPAGLNSAPAFDLDGQHWVRMTSWCEQSTPFKRNVKDFEHALKEQRESSKERLDDARRLQDDLKRERDQFSPSSPNLAAHVSAFEEYFDELSIEVALGEAKSL</sequence>
<name>A0A9P8EXV9_AURME</name>
<dbReference type="Proteomes" id="UP000779574">
    <property type="component" value="Unassembled WGS sequence"/>
</dbReference>
<evidence type="ECO:0000313" key="3">
    <source>
        <dbReference type="Proteomes" id="UP000779574"/>
    </source>
</evidence>
<reference evidence="2" key="1">
    <citation type="journal article" date="2021" name="J Fungi (Basel)">
        <title>Virulence traits and population genomics of the black yeast Aureobasidium melanogenum.</title>
        <authorList>
            <person name="Cernosa A."/>
            <person name="Sun X."/>
            <person name="Gostincar C."/>
            <person name="Fang C."/>
            <person name="Gunde-Cimerman N."/>
            <person name="Song Z."/>
        </authorList>
    </citation>
    <scope>NUCLEOTIDE SEQUENCE</scope>
    <source>
        <strain evidence="2">EXF-9911</strain>
    </source>
</reference>
<organism evidence="2 3">
    <name type="scientific">Aureobasidium melanogenum</name>
    <name type="common">Aureobasidium pullulans var. melanogenum</name>
    <dbReference type="NCBI Taxonomy" id="46634"/>
    <lineage>
        <taxon>Eukaryota</taxon>
        <taxon>Fungi</taxon>
        <taxon>Dikarya</taxon>
        <taxon>Ascomycota</taxon>
        <taxon>Pezizomycotina</taxon>
        <taxon>Dothideomycetes</taxon>
        <taxon>Dothideomycetidae</taxon>
        <taxon>Dothideales</taxon>
        <taxon>Saccotheciaceae</taxon>
        <taxon>Aureobasidium</taxon>
    </lineage>
</organism>
<evidence type="ECO:0000256" key="1">
    <source>
        <dbReference type="SAM" id="Coils"/>
    </source>
</evidence>
<proteinExistence type="predicted"/>
<dbReference type="OrthoDB" id="5427517at2759"/>
<gene>
    <name evidence="2" type="ORF">KCU76_g982</name>
</gene>
<accession>A0A9P8EXV9</accession>
<protein>
    <submittedName>
        <fullName evidence="2">Uncharacterized protein</fullName>
    </submittedName>
</protein>
<keyword evidence="1" id="KW-0175">Coiled coil</keyword>
<dbReference type="AlphaFoldDB" id="A0A9P8EXV9"/>
<comment type="caution">
    <text evidence="2">The sequence shown here is derived from an EMBL/GenBank/DDBJ whole genome shotgun (WGS) entry which is preliminary data.</text>
</comment>